<accession>A0A518AGZ2</accession>
<dbReference type="RefSeq" id="WP_145245009.1">
    <property type="nucleotide sequence ID" value="NZ_CP036278.1"/>
</dbReference>
<organism evidence="2 3">
    <name type="scientific">Aeoliella mucimassa</name>
    <dbReference type="NCBI Taxonomy" id="2527972"/>
    <lineage>
        <taxon>Bacteria</taxon>
        <taxon>Pseudomonadati</taxon>
        <taxon>Planctomycetota</taxon>
        <taxon>Planctomycetia</taxon>
        <taxon>Pirellulales</taxon>
        <taxon>Lacipirellulaceae</taxon>
        <taxon>Aeoliella</taxon>
    </lineage>
</organism>
<dbReference type="AlphaFoldDB" id="A0A518AGZ2"/>
<dbReference type="GO" id="GO:0000272">
    <property type="term" value="P:polysaccharide catabolic process"/>
    <property type="evidence" value="ECO:0007669"/>
    <property type="project" value="InterPro"/>
</dbReference>
<protein>
    <recommendedName>
        <fullName evidence="4">PEP-CTERM protein-sorting domain-containing protein</fullName>
    </recommendedName>
</protein>
<proteinExistence type="predicted"/>
<dbReference type="OrthoDB" id="281069at2"/>
<dbReference type="Proteomes" id="UP000315750">
    <property type="component" value="Chromosome"/>
</dbReference>
<dbReference type="InterPro" id="IPR036439">
    <property type="entry name" value="Dockerin_dom_sf"/>
</dbReference>
<dbReference type="KEGG" id="amuc:Pan181_01510"/>
<keyword evidence="1" id="KW-0732">Signal</keyword>
<dbReference type="Gene3D" id="1.10.1330.10">
    <property type="entry name" value="Dockerin domain"/>
    <property type="match status" value="1"/>
</dbReference>
<dbReference type="InterPro" id="IPR002105">
    <property type="entry name" value="Dockerin_1_rpt"/>
</dbReference>
<feature type="chain" id="PRO_5022032086" description="PEP-CTERM protein-sorting domain-containing protein" evidence="1">
    <location>
        <begin position="25"/>
        <end position="434"/>
    </location>
</feature>
<evidence type="ECO:0000313" key="2">
    <source>
        <dbReference type="EMBL" id="QDU53972.1"/>
    </source>
</evidence>
<keyword evidence="3" id="KW-1185">Reference proteome</keyword>
<gene>
    <name evidence="2" type="ORF">Pan181_01510</name>
</gene>
<evidence type="ECO:0008006" key="4">
    <source>
        <dbReference type="Google" id="ProtNLM"/>
    </source>
</evidence>
<dbReference type="Pfam" id="PF00404">
    <property type="entry name" value="Dockerin_1"/>
    <property type="match status" value="1"/>
</dbReference>
<dbReference type="EMBL" id="CP036278">
    <property type="protein sequence ID" value="QDU53972.1"/>
    <property type="molecule type" value="Genomic_DNA"/>
</dbReference>
<dbReference type="InterPro" id="IPR018247">
    <property type="entry name" value="EF_Hand_1_Ca_BS"/>
</dbReference>
<feature type="signal peptide" evidence="1">
    <location>
        <begin position="1"/>
        <end position="24"/>
    </location>
</feature>
<evidence type="ECO:0000313" key="3">
    <source>
        <dbReference type="Proteomes" id="UP000315750"/>
    </source>
</evidence>
<dbReference type="PROSITE" id="PS00018">
    <property type="entry name" value="EF_HAND_1"/>
    <property type="match status" value="2"/>
</dbReference>
<name>A0A518AGZ2_9BACT</name>
<sequence length="434" mass="47239" precursor="true">MMNSKTFHSCLLVSMFVLPGFASAQSVPLIINEYNAVGGSKYLDTDNYGGTSVSSRNEKEDKYFATFAELQVPANSPEGVAEGTPDGRIQGNGDDWIELVVTMDHVDIRGWSLEWSEAYTIENSQAGTGGRRGGFIQFADDLLWSDLRAGTIITISEEDTIWVDTDYIENDRNFTDGITAENGGDYKIDLDTDTSFNPVLGDWWIHVSTEDEANNDTPLITTSLSNIDNGDFVPDVGEEFESGDFSVTNDAWQVTILDNNATPVIGPLGEEVAENLLWGGGGISSREVARLQVDPTSDYSTLNFGAYEDGETSTFGQPNLWNDLGDTQDFTALRSWFTGSVDGDYNQDGVVDLADYTVWRDNLGSTTNLAADGNGDNVVDAADYMYWKERFGTGFTTPAGLSSMTSAVGASQVPEPSSLLLGLLATTVLWRARR</sequence>
<evidence type="ECO:0000256" key="1">
    <source>
        <dbReference type="SAM" id="SignalP"/>
    </source>
</evidence>
<dbReference type="SUPFAM" id="SSF63446">
    <property type="entry name" value="Type I dockerin domain"/>
    <property type="match status" value="1"/>
</dbReference>
<reference evidence="2 3" key="1">
    <citation type="submission" date="2019-02" db="EMBL/GenBank/DDBJ databases">
        <title>Deep-cultivation of Planctomycetes and their phenomic and genomic characterization uncovers novel biology.</title>
        <authorList>
            <person name="Wiegand S."/>
            <person name="Jogler M."/>
            <person name="Boedeker C."/>
            <person name="Pinto D."/>
            <person name="Vollmers J."/>
            <person name="Rivas-Marin E."/>
            <person name="Kohn T."/>
            <person name="Peeters S.H."/>
            <person name="Heuer A."/>
            <person name="Rast P."/>
            <person name="Oberbeckmann S."/>
            <person name="Bunk B."/>
            <person name="Jeske O."/>
            <person name="Meyerdierks A."/>
            <person name="Storesund J.E."/>
            <person name="Kallscheuer N."/>
            <person name="Luecker S."/>
            <person name="Lage O.M."/>
            <person name="Pohl T."/>
            <person name="Merkel B.J."/>
            <person name="Hornburger P."/>
            <person name="Mueller R.-W."/>
            <person name="Bruemmer F."/>
            <person name="Labrenz M."/>
            <person name="Spormann A.M."/>
            <person name="Op den Camp H."/>
            <person name="Overmann J."/>
            <person name="Amann R."/>
            <person name="Jetten M.S.M."/>
            <person name="Mascher T."/>
            <person name="Medema M.H."/>
            <person name="Devos D.P."/>
            <person name="Kaster A.-K."/>
            <person name="Ovreas L."/>
            <person name="Rohde M."/>
            <person name="Galperin M.Y."/>
            <person name="Jogler C."/>
        </authorList>
    </citation>
    <scope>NUCLEOTIDE SEQUENCE [LARGE SCALE GENOMIC DNA]</scope>
    <source>
        <strain evidence="2 3">Pan181</strain>
    </source>
</reference>
<dbReference type="GO" id="GO:0004553">
    <property type="term" value="F:hydrolase activity, hydrolyzing O-glycosyl compounds"/>
    <property type="evidence" value="ECO:0007669"/>
    <property type="project" value="InterPro"/>
</dbReference>